<dbReference type="AlphaFoldDB" id="M6CWP6"/>
<dbReference type="EMBL" id="ANIK01000069">
    <property type="protein sequence ID" value="EMJ93353.1"/>
    <property type="molecule type" value="Genomic_DNA"/>
</dbReference>
<sequence length="42" mass="5260">MRQNPDSFFDFSFQFHQNPIPFSESKIYFRISYFFNIYNLPE</sequence>
<protein>
    <submittedName>
        <fullName evidence="1">Uncharacterized protein</fullName>
    </submittedName>
</protein>
<evidence type="ECO:0000313" key="2">
    <source>
        <dbReference type="Proteomes" id="UP000011988"/>
    </source>
</evidence>
<comment type="caution">
    <text evidence="1">The sequence shown here is derived from an EMBL/GenBank/DDBJ whole genome shotgun (WGS) entry which is preliminary data.</text>
</comment>
<gene>
    <name evidence="1" type="ORF">LEP1GSC194_1654</name>
</gene>
<name>M6CWP6_9LEPT</name>
<accession>M6CWP6</accession>
<dbReference type="PATRIC" id="fig|1218565.3.peg.3110"/>
<dbReference type="Proteomes" id="UP000011988">
    <property type="component" value="Unassembled WGS sequence"/>
</dbReference>
<evidence type="ECO:0000313" key="1">
    <source>
        <dbReference type="EMBL" id="EMJ93353.1"/>
    </source>
</evidence>
<reference evidence="1 2" key="1">
    <citation type="submission" date="2013-01" db="EMBL/GenBank/DDBJ databases">
        <authorList>
            <person name="Harkins D.M."/>
            <person name="Durkin A.S."/>
            <person name="Brinkac L.M."/>
            <person name="Haft D.H."/>
            <person name="Selengut J.D."/>
            <person name="Sanka R."/>
            <person name="DePew J."/>
            <person name="Purushe J."/>
            <person name="Galloway R.L."/>
            <person name="Vinetz J.M."/>
            <person name="Sutton G.G."/>
            <person name="Nierman W.C."/>
            <person name="Fouts D.E."/>
        </authorList>
    </citation>
    <scope>NUCLEOTIDE SEQUENCE [LARGE SCALE GENOMIC DNA]</scope>
    <source>
        <strain evidence="1 2">79601</strain>
    </source>
</reference>
<organism evidence="1 2">
    <name type="scientific">Leptospira alstonii serovar Sichuan str. 79601</name>
    <dbReference type="NCBI Taxonomy" id="1218565"/>
    <lineage>
        <taxon>Bacteria</taxon>
        <taxon>Pseudomonadati</taxon>
        <taxon>Spirochaetota</taxon>
        <taxon>Spirochaetia</taxon>
        <taxon>Leptospirales</taxon>
        <taxon>Leptospiraceae</taxon>
        <taxon>Leptospira</taxon>
    </lineage>
</organism>
<proteinExistence type="predicted"/>